<dbReference type="EMBL" id="MHSA01000025">
    <property type="protein sequence ID" value="OHA33750.1"/>
    <property type="molecule type" value="Genomic_DNA"/>
</dbReference>
<dbReference type="InterPro" id="IPR001585">
    <property type="entry name" value="TAL/FSA"/>
</dbReference>
<organism evidence="2 3">
    <name type="scientific">Candidatus Taylorbacteria bacterium RIFCSPLOWO2_01_FULL_48_100</name>
    <dbReference type="NCBI Taxonomy" id="1802322"/>
    <lineage>
        <taxon>Bacteria</taxon>
        <taxon>Candidatus Tayloriibacteriota</taxon>
    </lineage>
</organism>
<reference evidence="2 3" key="1">
    <citation type="journal article" date="2016" name="Nat. Commun.">
        <title>Thousands of microbial genomes shed light on interconnected biogeochemical processes in an aquifer system.</title>
        <authorList>
            <person name="Anantharaman K."/>
            <person name="Brown C.T."/>
            <person name="Hug L.A."/>
            <person name="Sharon I."/>
            <person name="Castelle C.J."/>
            <person name="Probst A.J."/>
            <person name="Thomas B.C."/>
            <person name="Singh A."/>
            <person name="Wilkins M.J."/>
            <person name="Karaoz U."/>
            <person name="Brodie E.L."/>
            <person name="Williams K.H."/>
            <person name="Hubbard S.S."/>
            <person name="Banfield J.F."/>
        </authorList>
    </citation>
    <scope>NUCLEOTIDE SEQUENCE [LARGE SCALE GENOMIC DNA]</scope>
</reference>
<sequence>MKLFLDSANLGEIKDALDGGMILGITTNPSLLAKEPKGSYLAHMETIVSLLKKDRRGLSLSVEVFSDKPNEMVKQAREFVKKLKYKNLAVKIPVSFRGQSYLGVVRQLSEDGIIVNCTACMTPLQLSMAAAAGATFVSLFYNRVRDGAKETEYEAARKEMLERKDIEPADFNPNNILREARALLAPYQKAEIIAGSIRSVLDVKEAGLAGAHIVTASFKTTKATLAHFKTDHAVGNFLKDFQKWIE</sequence>
<dbReference type="PROSITE" id="PS01054">
    <property type="entry name" value="TRANSALDOLASE_1"/>
    <property type="match status" value="1"/>
</dbReference>
<dbReference type="SUPFAM" id="SSF51569">
    <property type="entry name" value="Aldolase"/>
    <property type="match status" value="1"/>
</dbReference>
<dbReference type="GO" id="GO:0005975">
    <property type="term" value="P:carbohydrate metabolic process"/>
    <property type="evidence" value="ECO:0007669"/>
    <property type="project" value="InterPro"/>
</dbReference>
<dbReference type="PANTHER" id="PTHR10683">
    <property type="entry name" value="TRANSALDOLASE"/>
    <property type="match status" value="1"/>
</dbReference>
<proteinExistence type="predicted"/>
<evidence type="ECO:0008006" key="4">
    <source>
        <dbReference type="Google" id="ProtNLM"/>
    </source>
</evidence>
<accession>A0A1G2NCC7</accession>
<comment type="caution">
    <text evidence="2">The sequence shown here is derived from an EMBL/GenBank/DDBJ whole genome shotgun (WGS) entry which is preliminary data.</text>
</comment>
<dbReference type="Proteomes" id="UP000177797">
    <property type="component" value="Unassembled WGS sequence"/>
</dbReference>
<dbReference type="AlphaFoldDB" id="A0A1G2NCC7"/>
<evidence type="ECO:0000313" key="2">
    <source>
        <dbReference type="EMBL" id="OHA33750.1"/>
    </source>
</evidence>
<name>A0A1G2NCC7_9BACT</name>
<dbReference type="Gene3D" id="3.20.20.70">
    <property type="entry name" value="Aldolase class I"/>
    <property type="match status" value="1"/>
</dbReference>
<protein>
    <recommendedName>
        <fullName evidence="4">Transaldolase</fullName>
    </recommendedName>
</protein>
<dbReference type="PANTHER" id="PTHR10683:SF40">
    <property type="entry name" value="FRUCTOSE-6-PHOSPHATE ALDOLASE 1-RELATED"/>
    <property type="match status" value="1"/>
</dbReference>
<dbReference type="Pfam" id="PF00923">
    <property type="entry name" value="TAL_FSA"/>
    <property type="match status" value="1"/>
</dbReference>
<keyword evidence="1" id="KW-0704">Schiff base</keyword>
<dbReference type="InterPro" id="IPR018225">
    <property type="entry name" value="Transaldolase_AS"/>
</dbReference>
<evidence type="ECO:0000313" key="3">
    <source>
        <dbReference type="Proteomes" id="UP000177797"/>
    </source>
</evidence>
<dbReference type="InterPro" id="IPR013785">
    <property type="entry name" value="Aldolase_TIM"/>
</dbReference>
<gene>
    <name evidence="2" type="ORF">A2938_00380</name>
</gene>
<evidence type="ECO:0000256" key="1">
    <source>
        <dbReference type="ARBA" id="ARBA00023270"/>
    </source>
</evidence>